<dbReference type="AlphaFoldDB" id="A0A6L9U389"/>
<feature type="compositionally biased region" description="Low complexity" evidence="1">
    <location>
        <begin position="69"/>
        <end position="84"/>
    </location>
</feature>
<dbReference type="SUPFAM" id="SSF54427">
    <property type="entry name" value="NTF2-like"/>
    <property type="match status" value="1"/>
</dbReference>
<dbReference type="InterPro" id="IPR007379">
    <property type="entry name" value="Tim44-like_dom"/>
</dbReference>
<keyword evidence="2" id="KW-1133">Transmembrane helix</keyword>
<reference evidence="5 6" key="1">
    <citation type="submission" date="2019-12" db="EMBL/GenBank/DDBJ databases">
        <title>Rhizobium genotypes associated with high levels of biological nitrogen fixation by grain legumes in a temperate-maritime cropping system.</title>
        <authorList>
            <person name="Maluk M."/>
            <person name="Francesc Ferrando Molina F."/>
            <person name="Lopez Del Egido L."/>
            <person name="Lafos M."/>
            <person name="Langarica-Fuentes A."/>
            <person name="Gebre Yohannes G."/>
            <person name="Young M.W."/>
            <person name="Martin P."/>
            <person name="Gantlett R."/>
            <person name="Kenicer G."/>
            <person name="Hawes C."/>
            <person name="Begg G.S."/>
            <person name="Quilliam R.S."/>
            <person name="Squire G.R."/>
            <person name="Poole P.S."/>
            <person name="Young P.W."/>
            <person name="Iannetta P.M."/>
            <person name="James E.K."/>
        </authorList>
    </citation>
    <scope>NUCLEOTIDE SEQUENCE [LARGE SCALE GENOMIC DNA]</scope>
    <source>
        <strain evidence="5 6">JHI1118</strain>
    </source>
</reference>
<dbReference type="PANTHER" id="PTHR41542">
    <property type="entry name" value="BLL5807 PROTEIN"/>
    <property type="match status" value="1"/>
</dbReference>
<comment type="caution">
    <text evidence="5">The sequence shown here is derived from an EMBL/GenBank/DDBJ whole genome shotgun (WGS) entry which is preliminary data.</text>
</comment>
<evidence type="ECO:0000256" key="1">
    <source>
        <dbReference type="SAM" id="MobiDB-lite"/>
    </source>
</evidence>
<keyword evidence="2" id="KW-0472">Membrane</keyword>
<evidence type="ECO:0000259" key="4">
    <source>
        <dbReference type="SMART" id="SM00978"/>
    </source>
</evidence>
<dbReference type="Proteomes" id="UP000483035">
    <property type="component" value="Unassembled WGS sequence"/>
</dbReference>
<dbReference type="EMBL" id="WUEY01000002">
    <property type="protein sequence ID" value="NEI69072.1"/>
    <property type="molecule type" value="Genomic_DNA"/>
</dbReference>
<organism evidence="5 6">
    <name type="scientific">Rhizobium lusitanum</name>
    <dbReference type="NCBI Taxonomy" id="293958"/>
    <lineage>
        <taxon>Bacteria</taxon>
        <taxon>Pseudomonadati</taxon>
        <taxon>Pseudomonadota</taxon>
        <taxon>Alphaproteobacteria</taxon>
        <taxon>Hyphomicrobiales</taxon>
        <taxon>Rhizobiaceae</taxon>
        <taxon>Rhizobium/Agrobacterium group</taxon>
        <taxon>Rhizobium</taxon>
    </lineage>
</organism>
<gene>
    <name evidence="5" type="ORF">GR212_05755</name>
</gene>
<dbReference type="SMART" id="SM00978">
    <property type="entry name" value="Tim44"/>
    <property type="match status" value="1"/>
</dbReference>
<keyword evidence="3" id="KW-0732">Signal</keyword>
<dbReference type="InterPro" id="IPR032710">
    <property type="entry name" value="NTF2-like_dom_sf"/>
</dbReference>
<evidence type="ECO:0000313" key="5">
    <source>
        <dbReference type="EMBL" id="NEI69072.1"/>
    </source>
</evidence>
<proteinExistence type="predicted"/>
<protein>
    <recommendedName>
        <fullName evidence="4">Tim44-like domain-containing protein</fullName>
    </recommendedName>
</protein>
<dbReference type="Pfam" id="PF04280">
    <property type="entry name" value="Tim44"/>
    <property type="match status" value="1"/>
</dbReference>
<dbReference type="Gene3D" id="3.10.450.240">
    <property type="match status" value="1"/>
</dbReference>
<evidence type="ECO:0000313" key="6">
    <source>
        <dbReference type="Proteomes" id="UP000483035"/>
    </source>
</evidence>
<evidence type="ECO:0000256" key="3">
    <source>
        <dbReference type="SAM" id="SignalP"/>
    </source>
</evidence>
<dbReference type="PANTHER" id="PTHR41542:SF1">
    <property type="entry name" value="BLL5807 PROTEIN"/>
    <property type="match status" value="1"/>
</dbReference>
<name>A0A6L9U389_9HYPH</name>
<dbReference type="RefSeq" id="WP_163985500.1">
    <property type="nucleotide sequence ID" value="NZ_WUEY01000002.1"/>
</dbReference>
<feature type="transmembrane region" description="Helical" evidence="2">
    <location>
        <begin position="119"/>
        <end position="143"/>
    </location>
</feature>
<evidence type="ECO:0000256" key="2">
    <source>
        <dbReference type="SAM" id="Phobius"/>
    </source>
</evidence>
<feature type="chain" id="PRO_5026930272" description="Tim44-like domain-containing protein" evidence="3">
    <location>
        <begin position="19"/>
        <end position="330"/>
    </location>
</feature>
<sequence length="330" mass="34943">MLSAVPRFAKIAAVVVLAAAASLATFDIADARRAGSSGFGSRGMRTFDTPAITRTAPTQAAPIDRTMTPRPQQQPAAQPPLGAQQRPGFFGGFGGSMIGGLIAGGLLGMMLGHGFGGGFGFLGLLLQIGLIMLAISFAMRFFANRQRTQYAGPGASYNNSAMNNANASPRPSFSIPSIGGGTAASQKARQANDEIGLQQADLDRFEHLLTEIQSAYGAEDYATLRRLTTPEAMSYLAEEFGENATHGVRNSVSDVRLLQGDIAEAWREGDSEYATLAMRYSSIDAVVDRATGKLVDGDDRNPSETTELWTFVRKPGSDWVLSAIQGTGTH</sequence>
<feature type="transmembrane region" description="Helical" evidence="2">
    <location>
        <begin position="89"/>
        <end position="112"/>
    </location>
</feature>
<accession>A0A6L9U389</accession>
<keyword evidence="2" id="KW-0812">Transmembrane</keyword>
<feature type="domain" description="Tim44-like" evidence="4">
    <location>
        <begin position="184"/>
        <end position="326"/>
    </location>
</feature>
<feature type="signal peptide" evidence="3">
    <location>
        <begin position="1"/>
        <end position="18"/>
    </location>
</feature>
<feature type="region of interest" description="Disordered" evidence="1">
    <location>
        <begin position="56"/>
        <end position="84"/>
    </location>
</feature>